<comment type="caution">
    <text evidence="10">The sequence shown here is derived from an EMBL/GenBank/DDBJ whole genome shotgun (WGS) entry which is preliminary data.</text>
</comment>
<evidence type="ECO:0000256" key="4">
    <source>
        <dbReference type="ARBA" id="ARBA00022692"/>
    </source>
</evidence>
<dbReference type="PANTHER" id="PTHR13202">
    <property type="entry name" value="MICROSOMAL SIGNAL PEPTIDASE 12 KDA SUBUNIT"/>
    <property type="match status" value="1"/>
</dbReference>
<organism evidence="10 11">
    <name type="scientific">Pseudopithomyces chartarum</name>
    <dbReference type="NCBI Taxonomy" id="1892770"/>
    <lineage>
        <taxon>Eukaryota</taxon>
        <taxon>Fungi</taxon>
        <taxon>Dikarya</taxon>
        <taxon>Ascomycota</taxon>
        <taxon>Pezizomycotina</taxon>
        <taxon>Dothideomycetes</taxon>
        <taxon>Pleosporomycetidae</taxon>
        <taxon>Pleosporales</taxon>
        <taxon>Massarineae</taxon>
        <taxon>Didymosphaeriaceae</taxon>
        <taxon>Pseudopithomyces</taxon>
    </lineage>
</organism>
<evidence type="ECO:0000256" key="3">
    <source>
        <dbReference type="ARBA" id="ARBA00017059"/>
    </source>
</evidence>
<keyword evidence="6 9" id="KW-1133">Transmembrane helix</keyword>
<keyword evidence="4 9" id="KW-0812">Transmembrane</keyword>
<dbReference type="InterPro" id="IPR009542">
    <property type="entry name" value="Spc1/SPCS1"/>
</dbReference>
<proteinExistence type="inferred from homology"/>
<evidence type="ECO:0000313" key="10">
    <source>
        <dbReference type="EMBL" id="KAK3202384.1"/>
    </source>
</evidence>
<dbReference type="AlphaFoldDB" id="A0AAN6RCU3"/>
<comment type="function">
    <text evidence="8">Component of the signal peptidase complex (SPC) which catalyzes the cleavage of N-terminal signal sequences from nascent proteins as they are translocated into the lumen of the endoplasmic reticulum. Dispensable for SPC enzymatic activity.</text>
</comment>
<feature type="transmembrane region" description="Helical" evidence="9">
    <location>
        <begin position="54"/>
        <end position="75"/>
    </location>
</feature>
<evidence type="ECO:0000256" key="8">
    <source>
        <dbReference type="ARBA" id="ARBA00045204"/>
    </source>
</evidence>
<evidence type="ECO:0000256" key="1">
    <source>
        <dbReference type="ARBA" id="ARBA00004477"/>
    </source>
</evidence>
<dbReference type="Pfam" id="PF06645">
    <property type="entry name" value="SPC12"/>
    <property type="match status" value="1"/>
</dbReference>
<protein>
    <recommendedName>
        <fullName evidence="3">Signal peptidase complex subunit 1</fullName>
    </recommendedName>
</protein>
<accession>A0AAN6RCU3</accession>
<sequence>MADQLLDQVRDAVEGQIDFEGQRWAELITNVLLGAVGIVAFLVGFMAQDIKLSLYIGLAGTVLTFAVVVPPWPFYNKNPEPWLPPHAATSGFQSIQVDGQKVG</sequence>
<name>A0AAN6RCU3_9PLEO</name>
<evidence type="ECO:0000256" key="5">
    <source>
        <dbReference type="ARBA" id="ARBA00022824"/>
    </source>
</evidence>
<evidence type="ECO:0000256" key="9">
    <source>
        <dbReference type="SAM" id="Phobius"/>
    </source>
</evidence>
<dbReference type="EMBL" id="WVTA01000014">
    <property type="protein sequence ID" value="KAK3202384.1"/>
    <property type="molecule type" value="Genomic_DNA"/>
</dbReference>
<keyword evidence="7 9" id="KW-0472">Membrane</keyword>
<feature type="transmembrane region" description="Helical" evidence="9">
    <location>
        <begin position="27"/>
        <end position="47"/>
    </location>
</feature>
<dbReference type="GO" id="GO:0005787">
    <property type="term" value="C:signal peptidase complex"/>
    <property type="evidence" value="ECO:0007669"/>
    <property type="project" value="InterPro"/>
</dbReference>
<dbReference type="GO" id="GO:0045047">
    <property type="term" value="P:protein targeting to ER"/>
    <property type="evidence" value="ECO:0007669"/>
    <property type="project" value="TreeGrafter"/>
</dbReference>
<dbReference type="PANTHER" id="PTHR13202:SF0">
    <property type="entry name" value="SIGNAL PEPTIDASE COMPLEX SUBUNIT 1"/>
    <property type="match status" value="1"/>
</dbReference>
<keyword evidence="5" id="KW-0256">Endoplasmic reticulum</keyword>
<reference evidence="10 11" key="1">
    <citation type="submission" date="2021-02" db="EMBL/GenBank/DDBJ databases">
        <title>Genome assembly of Pseudopithomyces chartarum.</title>
        <authorList>
            <person name="Jauregui R."/>
            <person name="Singh J."/>
            <person name="Voisey C."/>
        </authorList>
    </citation>
    <scope>NUCLEOTIDE SEQUENCE [LARGE SCALE GENOMIC DNA]</scope>
    <source>
        <strain evidence="10 11">AGR01</strain>
    </source>
</reference>
<evidence type="ECO:0000256" key="2">
    <source>
        <dbReference type="ARBA" id="ARBA00005245"/>
    </source>
</evidence>
<comment type="subcellular location">
    <subcellularLocation>
        <location evidence="1">Endoplasmic reticulum membrane</location>
        <topology evidence="1">Multi-pass membrane protein</topology>
    </subcellularLocation>
</comment>
<comment type="similarity">
    <text evidence="2">Belongs to the SPCS1 family.</text>
</comment>
<evidence type="ECO:0000256" key="7">
    <source>
        <dbReference type="ARBA" id="ARBA00023136"/>
    </source>
</evidence>
<dbReference type="GO" id="GO:0006465">
    <property type="term" value="P:signal peptide processing"/>
    <property type="evidence" value="ECO:0007669"/>
    <property type="project" value="InterPro"/>
</dbReference>
<keyword evidence="11" id="KW-1185">Reference proteome</keyword>
<gene>
    <name evidence="10" type="ORF">GRF29_161g995844</name>
</gene>
<evidence type="ECO:0000256" key="6">
    <source>
        <dbReference type="ARBA" id="ARBA00022989"/>
    </source>
</evidence>
<evidence type="ECO:0000313" key="11">
    <source>
        <dbReference type="Proteomes" id="UP001280581"/>
    </source>
</evidence>
<dbReference type="Proteomes" id="UP001280581">
    <property type="component" value="Unassembled WGS sequence"/>
</dbReference>